<dbReference type="PANTHER" id="PTHR33273:SF2">
    <property type="entry name" value="ENDONUCLEASE_EXONUCLEASE_PHOSPHATASE DOMAIN-CONTAINING PROTEIN"/>
    <property type="match status" value="1"/>
</dbReference>
<dbReference type="EnsemblMetazoa" id="AARA006310-RA">
    <property type="protein sequence ID" value="AARA006310-PA"/>
    <property type="gene ID" value="AARA006310"/>
</dbReference>
<sequence>MSSSILKVANWNANSILKKKLDLTNFLQKHIIDIILDRTEGQKGGVAIFIKNSIKHRIMKSLNFKVIEGIGINVETSSGNISFISAYHPGANKNMKAFANDVVTLTKLNSSYFICGDINARHRLWNCANSNEAGKVLNMIHRKWQRHRRCSSLKNKYNSLCYQINQKLEETRNNMWSKVLISMNIEQSNKNNIWKFVKIIKNKDKFMPPLKENNQTLLSPQEKAKVIKKHFETAHFTTYNSISPVERKVESKVRQFNSSNSSLPLDPGLICKTSEIKDLLKKIKNRKSPGLDNINNKTLKKLPPKALIFLNHIFNCCFKLGYYPK</sequence>
<name>A0A182HYD2_ANOAR</name>
<protein>
    <recommendedName>
        <fullName evidence="1">Endonuclease/exonuclease/phosphatase domain-containing protein</fullName>
    </recommendedName>
</protein>
<dbReference type="Gene3D" id="3.60.10.10">
    <property type="entry name" value="Endonuclease/exonuclease/phosphatase"/>
    <property type="match status" value="1"/>
</dbReference>
<feature type="domain" description="Endonuclease/exonuclease/phosphatase" evidence="1">
    <location>
        <begin position="81"/>
        <end position="139"/>
    </location>
</feature>
<dbReference type="AlphaFoldDB" id="A0A182HYD2"/>
<evidence type="ECO:0000313" key="3">
    <source>
        <dbReference type="Proteomes" id="UP000075840"/>
    </source>
</evidence>
<accession>A0A182HYD2</accession>
<evidence type="ECO:0000313" key="2">
    <source>
        <dbReference type="EnsemblMetazoa" id="AARA006310-PA"/>
    </source>
</evidence>
<dbReference type="EMBL" id="APCN01006877">
    <property type="status" value="NOT_ANNOTATED_CDS"/>
    <property type="molecule type" value="Genomic_DNA"/>
</dbReference>
<keyword evidence="3" id="KW-1185">Reference proteome</keyword>
<proteinExistence type="predicted"/>
<reference evidence="2" key="1">
    <citation type="submission" date="2022-08" db="UniProtKB">
        <authorList>
            <consortium name="EnsemblMetazoa"/>
        </authorList>
    </citation>
    <scope>IDENTIFICATION</scope>
    <source>
        <strain evidence="2">Dongola</strain>
    </source>
</reference>
<dbReference type="GO" id="GO:0003824">
    <property type="term" value="F:catalytic activity"/>
    <property type="evidence" value="ECO:0007669"/>
    <property type="project" value="InterPro"/>
</dbReference>
<dbReference type="PANTHER" id="PTHR33273">
    <property type="entry name" value="DOMAIN-CONTAINING PROTEIN, PUTATIVE-RELATED"/>
    <property type="match status" value="1"/>
</dbReference>
<evidence type="ECO:0000259" key="1">
    <source>
        <dbReference type="Pfam" id="PF14529"/>
    </source>
</evidence>
<dbReference type="Proteomes" id="UP000075840">
    <property type="component" value="Unassembled WGS sequence"/>
</dbReference>
<dbReference type="SUPFAM" id="SSF56219">
    <property type="entry name" value="DNase I-like"/>
    <property type="match status" value="1"/>
</dbReference>
<dbReference type="Pfam" id="PF14529">
    <property type="entry name" value="Exo_endo_phos_2"/>
    <property type="match status" value="1"/>
</dbReference>
<dbReference type="VEuPathDB" id="VectorBase:AARA006310"/>
<dbReference type="InterPro" id="IPR036691">
    <property type="entry name" value="Endo/exonu/phosph_ase_sf"/>
</dbReference>
<organism evidence="2 3">
    <name type="scientific">Anopheles arabiensis</name>
    <name type="common">Mosquito</name>
    <dbReference type="NCBI Taxonomy" id="7173"/>
    <lineage>
        <taxon>Eukaryota</taxon>
        <taxon>Metazoa</taxon>
        <taxon>Ecdysozoa</taxon>
        <taxon>Arthropoda</taxon>
        <taxon>Hexapoda</taxon>
        <taxon>Insecta</taxon>
        <taxon>Pterygota</taxon>
        <taxon>Neoptera</taxon>
        <taxon>Endopterygota</taxon>
        <taxon>Diptera</taxon>
        <taxon>Nematocera</taxon>
        <taxon>Culicoidea</taxon>
        <taxon>Culicidae</taxon>
        <taxon>Anophelinae</taxon>
        <taxon>Anopheles</taxon>
    </lineage>
</organism>
<dbReference type="InterPro" id="IPR005135">
    <property type="entry name" value="Endo/exonuclease/phosphatase"/>
</dbReference>